<protein>
    <recommendedName>
        <fullName evidence="1">Alpha/beta hydrolase fold-3 domain-containing protein</fullName>
    </recommendedName>
</protein>
<organism evidence="2 3">
    <name type="scientific">Pinctada imbricata</name>
    <name type="common">Atlantic pearl-oyster</name>
    <name type="synonym">Pinctada martensii</name>
    <dbReference type="NCBI Taxonomy" id="66713"/>
    <lineage>
        <taxon>Eukaryota</taxon>
        <taxon>Metazoa</taxon>
        <taxon>Spiralia</taxon>
        <taxon>Lophotrochozoa</taxon>
        <taxon>Mollusca</taxon>
        <taxon>Bivalvia</taxon>
        <taxon>Autobranchia</taxon>
        <taxon>Pteriomorphia</taxon>
        <taxon>Pterioida</taxon>
        <taxon>Pterioidea</taxon>
        <taxon>Pteriidae</taxon>
        <taxon>Pinctada</taxon>
    </lineage>
</organism>
<proteinExistence type="predicted"/>
<dbReference type="GO" id="GO:0005829">
    <property type="term" value="C:cytosol"/>
    <property type="evidence" value="ECO:0007669"/>
    <property type="project" value="TreeGrafter"/>
</dbReference>
<gene>
    <name evidence="2" type="ORF">FSP39_004661</name>
</gene>
<sequence>SYRYRLSPEYPFPVPVNDCFNASQYFIENAVKFGVDPNRIAIIGASAGGTLAAAVMNKMIMEEFSPLPKLQILIYPALQGFHFMTPSYLKYDGLGERGIITSKMLVHMWTNYAFGKSKNISQYLNNVHISGDQRRSKLFSFVHESNIPEHMRKDSIGLTRISEFDSQLCKESTDIMTNPYFSPLLVQDDVLERVPRTFVVTTDFDPLRDDGLLLVSRLNKLGVPVEHDHFVGHDHGLFTIDRCSGHTILMEKIQSFFKNHI</sequence>
<feature type="domain" description="Alpha/beta hydrolase fold-3" evidence="1">
    <location>
        <begin position="160"/>
        <end position="238"/>
    </location>
</feature>
<evidence type="ECO:0000313" key="3">
    <source>
        <dbReference type="Proteomes" id="UP001186944"/>
    </source>
</evidence>
<dbReference type="GO" id="GO:0019433">
    <property type="term" value="P:triglyceride catabolic process"/>
    <property type="evidence" value="ECO:0007669"/>
    <property type="project" value="TreeGrafter"/>
</dbReference>
<reference evidence="2" key="1">
    <citation type="submission" date="2019-08" db="EMBL/GenBank/DDBJ databases">
        <title>The improved chromosome-level genome for the pearl oyster Pinctada fucata martensii using PacBio sequencing and Hi-C.</title>
        <authorList>
            <person name="Zheng Z."/>
        </authorList>
    </citation>
    <scope>NUCLEOTIDE SEQUENCE</scope>
    <source>
        <strain evidence="2">ZZ-2019</strain>
        <tissue evidence="2">Adductor muscle</tissue>
    </source>
</reference>
<dbReference type="Gene3D" id="3.40.50.1820">
    <property type="entry name" value="alpha/beta hydrolase"/>
    <property type="match status" value="1"/>
</dbReference>
<evidence type="ECO:0000313" key="2">
    <source>
        <dbReference type="EMBL" id="KAK3087320.1"/>
    </source>
</evidence>
<dbReference type="Pfam" id="PF07859">
    <property type="entry name" value="Abhydrolase_3"/>
    <property type="match status" value="2"/>
</dbReference>
<feature type="non-terminal residue" evidence="2">
    <location>
        <position position="1"/>
    </location>
</feature>
<accession>A0AA88XKZ4</accession>
<name>A0AA88XKZ4_PINIB</name>
<dbReference type="PANTHER" id="PTHR23025:SF4">
    <property type="entry name" value="ALPHA_BETA HYDROLASE FOLD-3 DOMAIN-CONTAINING PROTEIN"/>
    <property type="match status" value="1"/>
</dbReference>
<dbReference type="GO" id="GO:0004771">
    <property type="term" value="F:sterol ester esterase activity"/>
    <property type="evidence" value="ECO:0007669"/>
    <property type="project" value="TreeGrafter"/>
</dbReference>
<dbReference type="InterPro" id="IPR013094">
    <property type="entry name" value="AB_hydrolase_3"/>
</dbReference>
<dbReference type="InterPro" id="IPR029058">
    <property type="entry name" value="AB_hydrolase_fold"/>
</dbReference>
<dbReference type="PANTHER" id="PTHR23025">
    <property type="entry name" value="TRIACYLGLYCEROL LIPASE"/>
    <property type="match status" value="1"/>
</dbReference>
<evidence type="ECO:0000259" key="1">
    <source>
        <dbReference type="Pfam" id="PF07859"/>
    </source>
</evidence>
<dbReference type="EMBL" id="VSWD01000011">
    <property type="protein sequence ID" value="KAK3087320.1"/>
    <property type="molecule type" value="Genomic_DNA"/>
</dbReference>
<keyword evidence="3" id="KW-1185">Reference proteome</keyword>
<dbReference type="Proteomes" id="UP001186944">
    <property type="component" value="Unassembled WGS sequence"/>
</dbReference>
<dbReference type="GO" id="GO:0004806">
    <property type="term" value="F:triacylglycerol lipase activity"/>
    <property type="evidence" value="ECO:0007669"/>
    <property type="project" value="TreeGrafter"/>
</dbReference>
<dbReference type="AlphaFoldDB" id="A0AA88XKZ4"/>
<comment type="caution">
    <text evidence="2">The sequence shown here is derived from an EMBL/GenBank/DDBJ whole genome shotgun (WGS) entry which is preliminary data.</text>
</comment>
<dbReference type="SUPFAM" id="SSF53474">
    <property type="entry name" value="alpha/beta-Hydrolases"/>
    <property type="match status" value="1"/>
</dbReference>
<feature type="domain" description="Alpha/beta hydrolase fold-3" evidence="1">
    <location>
        <begin position="3"/>
        <end position="125"/>
    </location>
</feature>